<dbReference type="InterPro" id="IPR029057">
    <property type="entry name" value="PRTase-like"/>
</dbReference>
<evidence type="ECO:0000313" key="3">
    <source>
        <dbReference type="EMBL" id="UXP33431.1"/>
    </source>
</evidence>
<dbReference type="GO" id="GO:0016757">
    <property type="term" value="F:glycosyltransferase activity"/>
    <property type="evidence" value="ECO:0007669"/>
    <property type="project" value="UniProtKB-KW"/>
</dbReference>
<organism evidence="3 4">
    <name type="scientific">Reichenbachiella agarivorans</name>
    <dbReference type="NCBI Taxonomy" id="2979464"/>
    <lineage>
        <taxon>Bacteria</taxon>
        <taxon>Pseudomonadati</taxon>
        <taxon>Bacteroidota</taxon>
        <taxon>Cytophagia</taxon>
        <taxon>Cytophagales</taxon>
        <taxon>Reichenbachiellaceae</taxon>
        <taxon>Reichenbachiella</taxon>
    </lineage>
</organism>
<dbReference type="CDD" id="cd06223">
    <property type="entry name" value="PRTases_typeI"/>
    <property type="match status" value="1"/>
</dbReference>
<evidence type="ECO:0000313" key="4">
    <source>
        <dbReference type="Proteomes" id="UP001065174"/>
    </source>
</evidence>
<dbReference type="Pfam" id="PF00156">
    <property type="entry name" value="Pribosyltran"/>
    <property type="match status" value="1"/>
</dbReference>
<evidence type="ECO:0000256" key="1">
    <source>
        <dbReference type="ARBA" id="ARBA00008007"/>
    </source>
</evidence>
<sequence length="183" mass="20416">MTKNPMLDQLSGVVPMEAAYAFLKYTKKGMAQRLVHQLKYGGSKKVGVILGRWFAKDIQQKVLEQGFDCIMPVPIHRSRLMKRGYNQSLEIAIGMSEVLGIPVETNAIKRVHMTQSQAKKMRLDRLTNFHVEYVVWDVSKIDGRKILLIDDVITTGATITSVCSLLTDYGVKSLSVGCLATGK</sequence>
<keyword evidence="3" id="KW-0328">Glycosyltransferase</keyword>
<name>A0ABY6CSC6_9BACT</name>
<comment type="similarity">
    <text evidence="1">Belongs to the ComF/GntX family.</text>
</comment>
<accession>A0ABY6CSC6</accession>
<dbReference type="EMBL" id="CP106679">
    <property type="protein sequence ID" value="UXP33431.1"/>
    <property type="molecule type" value="Genomic_DNA"/>
</dbReference>
<keyword evidence="4" id="KW-1185">Reference proteome</keyword>
<protein>
    <submittedName>
        <fullName evidence="3">Phosphoribosyltransferase family protein</fullName>
    </submittedName>
</protein>
<gene>
    <name evidence="3" type="ORF">N6H18_05630</name>
</gene>
<reference evidence="3" key="1">
    <citation type="submission" date="2022-09" db="EMBL/GenBank/DDBJ databases">
        <title>Comparative genomics and taxonomic characterization of three novel marine species of genus Reichenbachiella exhibiting antioxidant and polysaccharide degradation activities.</title>
        <authorList>
            <person name="Muhammad N."/>
            <person name="Lee Y.-J."/>
            <person name="Ko J."/>
            <person name="Kim S.-G."/>
        </authorList>
    </citation>
    <scope>NUCLEOTIDE SEQUENCE</scope>
    <source>
        <strain evidence="3">BKB1-1</strain>
    </source>
</reference>
<dbReference type="InterPro" id="IPR000836">
    <property type="entry name" value="PRTase_dom"/>
</dbReference>
<dbReference type="RefSeq" id="WP_262310860.1">
    <property type="nucleotide sequence ID" value="NZ_CP106679.1"/>
</dbReference>
<dbReference type="Proteomes" id="UP001065174">
    <property type="component" value="Chromosome"/>
</dbReference>
<keyword evidence="3" id="KW-0808">Transferase</keyword>
<dbReference type="Gene3D" id="3.40.50.2020">
    <property type="match status" value="1"/>
</dbReference>
<dbReference type="PANTHER" id="PTHR47505">
    <property type="entry name" value="DNA UTILIZATION PROTEIN YHGH"/>
    <property type="match status" value="1"/>
</dbReference>
<feature type="domain" description="Phosphoribosyltransferase" evidence="2">
    <location>
        <begin position="91"/>
        <end position="180"/>
    </location>
</feature>
<dbReference type="InterPro" id="IPR051910">
    <property type="entry name" value="ComF/GntX_DNA_util-trans"/>
</dbReference>
<proteinExistence type="inferred from homology"/>
<evidence type="ECO:0000259" key="2">
    <source>
        <dbReference type="Pfam" id="PF00156"/>
    </source>
</evidence>
<dbReference type="SUPFAM" id="SSF53271">
    <property type="entry name" value="PRTase-like"/>
    <property type="match status" value="1"/>
</dbReference>
<dbReference type="PANTHER" id="PTHR47505:SF1">
    <property type="entry name" value="DNA UTILIZATION PROTEIN YHGH"/>
    <property type="match status" value="1"/>
</dbReference>